<dbReference type="PANTHER" id="PTHR30469:SF15">
    <property type="entry name" value="HLYD FAMILY OF SECRETION PROTEINS"/>
    <property type="match status" value="1"/>
</dbReference>
<reference evidence="5" key="1">
    <citation type="journal article" date="2019" name="Int. J. Syst. Evol. Microbiol.">
        <title>The Global Catalogue of Microorganisms (GCM) 10K type strain sequencing project: providing services to taxonomists for standard genome sequencing and annotation.</title>
        <authorList>
            <consortium name="The Broad Institute Genomics Platform"/>
            <consortium name="The Broad Institute Genome Sequencing Center for Infectious Disease"/>
            <person name="Wu L."/>
            <person name="Ma J."/>
        </authorList>
    </citation>
    <scope>NUCLEOTIDE SEQUENCE [LARGE SCALE GENOMIC DNA]</scope>
    <source>
        <strain evidence="5">KCTC 52168</strain>
    </source>
</reference>
<organism evidence="4 5">
    <name type="scientific">Piscinibacterium candidicorallinum</name>
    <dbReference type="NCBI Taxonomy" id="1793872"/>
    <lineage>
        <taxon>Bacteria</taxon>
        <taxon>Pseudomonadati</taxon>
        <taxon>Pseudomonadota</taxon>
        <taxon>Betaproteobacteria</taxon>
        <taxon>Burkholderiales</taxon>
        <taxon>Piscinibacterium</taxon>
    </lineage>
</organism>
<dbReference type="Gene3D" id="2.40.30.170">
    <property type="match status" value="1"/>
</dbReference>
<dbReference type="Pfam" id="PF25917">
    <property type="entry name" value="BSH_RND"/>
    <property type="match status" value="1"/>
</dbReference>
<comment type="caution">
    <text evidence="4">The sequence shown here is derived from an EMBL/GenBank/DDBJ whole genome shotgun (WGS) entry which is preliminary data.</text>
</comment>
<dbReference type="Gene3D" id="1.10.287.470">
    <property type="entry name" value="Helix hairpin bin"/>
    <property type="match status" value="1"/>
</dbReference>
<evidence type="ECO:0000256" key="2">
    <source>
        <dbReference type="SAM" id="Coils"/>
    </source>
</evidence>
<name>A0ABV7HAY0_9BURK</name>
<dbReference type="SUPFAM" id="SSF111369">
    <property type="entry name" value="HlyD-like secretion proteins"/>
    <property type="match status" value="1"/>
</dbReference>
<keyword evidence="2" id="KW-0175">Coiled coil</keyword>
<dbReference type="Gene3D" id="2.40.420.20">
    <property type="match status" value="1"/>
</dbReference>
<dbReference type="Gene3D" id="2.40.50.100">
    <property type="match status" value="1"/>
</dbReference>
<dbReference type="EMBL" id="JBHRTI010000010">
    <property type="protein sequence ID" value="MFC3148927.1"/>
    <property type="molecule type" value="Genomic_DNA"/>
</dbReference>
<dbReference type="RefSeq" id="WP_377305296.1">
    <property type="nucleotide sequence ID" value="NZ_CP180191.1"/>
</dbReference>
<feature type="domain" description="Multidrug resistance protein MdtA-like barrel-sandwich hybrid" evidence="3">
    <location>
        <begin position="72"/>
        <end position="209"/>
    </location>
</feature>
<evidence type="ECO:0000256" key="1">
    <source>
        <dbReference type="ARBA" id="ARBA00009477"/>
    </source>
</evidence>
<sequence>MNKRVVGIVIVLVALGGGFLLVKQRQGASASAAVAQPAQKSIELLASDLTVAGKAPLARVLPITGTVKATQQATIRSKVSGDVARVLVREGEPVAAGAVLAQIDTTEFASRVAEREQNLNAARAQLAIAQRNAENNKRLVAQGFISPTAMDTTQNQLEAQRAAVAAAEQQLTQARKTLADATVRAPFAGVVTERTVQAGDKASPDMKLFALVDNRSLEYEAALDPQDAAQVKPGMVITLTPDGLPAVPAKVLRVNAAVTSGSRAVMVYAAVPSDAGLKSGQFTGGNLRLGGVSDVVLVPAEALREEGGRTVVYTLVKQGESSQLQAVAVRTSLRGEATSGANAGQVMVAVEGLPEGTQIVARNLGPLRMGVPVKVAQAAAATPTKPAAGKSE</sequence>
<dbReference type="InterPro" id="IPR006143">
    <property type="entry name" value="RND_pump_MFP"/>
</dbReference>
<protein>
    <submittedName>
        <fullName evidence="4">Efflux RND transporter periplasmic adaptor subunit</fullName>
    </submittedName>
</protein>
<proteinExistence type="inferred from homology"/>
<keyword evidence="5" id="KW-1185">Reference proteome</keyword>
<gene>
    <name evidence="4" type="ORF">ACFOEN_14970</name>
</gene>
<feature type="coiled-coil region" evidence="2">
    <location>
        <begin position="112"/>
        <end position="184"/>
    </location>
</feature>
<evidence type="ECO:0000259" key="3">
    <source>
        <dbReference type="Pfam" id="PF25917"/>
    </source>
</evidence>
<dbReference type="Proteomes" id="UP001595556">
    <property type="component" value="Unassembled WGS sequence"/>
</dbReference>
<evidence type="ECO:0000313" key="5">
    <source>
        <dbReference type="Proteomes" id="UP001595556"/>
    </source>
</evidence>
<dbReference type="NCBIfam" id="TIGR01730">
    <property type="entry name" value="RND_mfp"/>
    <property type="match status" value="1"/>
</dbReference>
<comment type="similarity">
    <text evidence="1">Belongs to the membrane fusion protein (MFP) (TC 8.A.1) family.</text>
</comment>
<dbReference type="PANTHER" id="PTHR30469">
    <property type="entry name" value="MULTIDRUG RESISTANCE PROTEIN MDTA"/>
    <property type="match status" value="1"/>
</dbReference>
<evidence type="ECO:0000313" key="4">
    <source>
        <dbReference type="EMBL" id="MFC3148927.1"/>
    </source>
</evidence>
<dbReference type="InterPro" id="IPR058625">
    <property type="entry name" value="MdtA-like_BSH"/>
</dbReference>
<accession>A0ABV7HAY0</accession>